<protein>
    <submittedName>
        <fullName evidence="1">Uncharacterized protein</fullName>
    </submittedName>
</protein>
<evidence type="ECO:0000313" key="2">
    <source>
        <dbReference type="Proteomes" id="UP000829447"/>
    </source>
</evidence>
<evidence type="ECO:0000313" key="1">
    <source>
        <dbReference type="EMBL" id="MCI4390651.1"/>
    </source>
</evidence>
<proteinExistence type="predicted"/>
<accession>A0ACC5XI94</accession>
<comment type="caution">
    <text evidence="1">The sequence shown here is derived from an EMBL/GenBank/DDBJ whole genome shotgun (WGS) entry which is preliminary data.</text>
</comment>
<dbReference type="EMBL" id="CM040474">
    <property type="protein sequence ID" value="MCI4390651.1"/>
    <property type="molecule type" value="Genomic_DNA"/>
</dbReference>
<reference evidence="1 2" key="1">
    <citation type="journal article" date="2022" name="bioRxiv">
        <title>An ancient truncated duplication of the anti-Mullerian hormone receptor type 2 gene is a potential conserved master sex determinant in the Pangasiidae catfish family.</title>
        <authorList>
            <person name="Wen M."/>
            <person name="Pan Q."/>
            <person name="Jouanno E."/>
            <person name="Montfort J."/>
            <person name="Zahm M."/>
            <person name="Cabau C."/>
            <person name="Klopp C."/>
            <person name="Iampietro C."/>
            <person name="Roques C."/>
            <person name="Bouchez O."/>
            <person name="Castinel A."/>
            <person name="Donnadieu C."/>
            <person name="Parrinello H."/>
            <person name="Poncet C."/>
            <person name="Belmonte E."/>
            <person name="Gautier V."/>
            <person name="Avarre J.-C."/>
            <person name="Dugue R."/>
            <person name="Gustiano R."/>
            <person name="Ha T.T.T."/>
            <person name="Campet M."/>
            <person name="Sriphairoj K."/>
            <person name="Ribolli J."/>
            <person name="de Almeida F.L."/>
            <person name="Desvignes T."/>
            <person name="Postlethwait J.H."/>
            <person name="Bucao C.F."/>
            <person name="Robinson-Rechavi M."/>
            <person name="Bobe J."/>
            <person name="Herpin A."/>
            <person name="Guiguen Y."/>
        </authorList>
    </citation>
    <scope>NUCLEOTIDE SEQUENCE [LARGE SCALE GENOMIC DNA]</scope>
    <source>
        <strain evidence="1">YG-Dec2019</strain>
    </source>
</reference>
<gene>
    <name evidence="1" type="ORF">PGIGA_G00125200</name>
</gene>
<organism evidence="1 2">
    <name type="scientific">Pangasianodon gigas</name>
    <name type="common">Mekong giant catfish</name>
    <name type="synonym">Pangasius gigas</name>
    <dbReference type="NCBI Taxonomy" id="30993"/>
    <lineage>
        <taxon>Eukaryota</taxon>
        <taxon>Metazoa</taxon>
        <taxon>Chordata</taxon>
        <taxon>Craniata</taxon>
        <taxon>Vertebrata</taxon>
        <taxon>Euteleostomi</taxon>
        <taxon>Actinopterygii</taxon>
        <taxon>Neopterygii</taxon>
        <taxon>Teleostei</taxon>
        <taxon>Ostariophysi</taxon>
        <taxon>Siluriformes</taxon>
        <taxon>Pangasiidae</taxon>
        <taxon>Pangasianodon</taxon>
    </lineage>
</organism>
<sequence>AIDRPIARAVSLVARRERSAARLSSSRCSDGISPSSSSLSRSAWYACKTPIVCRHAPA</sequence>
<dbReference type="Proteomes" id="UP000829447">
    <property type="component" value="Linkage Group LG21"/>
</dbReference>
<keyword evidence="2" id="KW-1185">Reference proteome</keyword>
<name>A0ACC5XI94_PANGG</name>
<feature type="non-terminal residue" evidence="1">
    <location>
        <position position="1"/>
    </location>
</feature>